<evidence type="ECO:0000313" key="6">
    <source>
        <dbReference type="Proteomes" id="UP001494902"/>
    </source>
</evidence>
<dbReference type="Proteomes" id="UP001494902">
    <property type="component" value="Unassembled WGS sequence"/>
</dbReference>
<dbReference type="RefSeq" id="WP_349297479.1">
    <property type="nucleotide sequence ID" value="NZ_JBEDNQ010000003.1"/>
</dbReference>
<comment type="similarity">
    <text evidence="1">Belongs to the carbohydrate kinase PfkB family.</text>
</comment>
<dbReference type="InterPro" id="IPR052700">
    <property type="entry name" value="Carb_kinase_PfkB-like"/>
</dbReference>
<evidence type="ECO:0000313" key="5">
    <source>
        <dbReference type="EMBL" id="MEQ3550386.1"/>
    </source>
</evidence>
<name>A0ABV1K883_9PSEU</name>
<dbReference type="Pfam" id="PF00294">
    <property type="entry name" value="PfkB"/>
    <property type="match status" value="1"/>
</dbReference>
<evidence type="ECO:0000256" key="3">
    <source>
        <dbReference type="ARBA" id="ARBA00022777"/>
    </source>
</evidence>
<dbReference type="InterPro" id="IPR011611">
    <property type="entry name" value="PfkB_dom"/>
</dbReference>
<keyword evidence="3 5" id="KW-0418">Kinase</keyword>
<dbReference type="EMBL" id="JBEDNQ010000003">
    <property type="protein sequence ID" value="MEQ3550386.1"/>
    <property type="molecule type" value="Genomic_DNA"/>
</dbReference>
<sequence>MTPPRSGDPTDTARIDTSRIDTARIDTARIDTARIDTAPIDALCIGESMILVAPVRPEPLEHAGEFSLQVGGAESTVALYLAERGHRTAWLSRVGDDALGRRMVASVGGQGVDTSGVRIVGSAPTGVYFKDPGPTGTGVLYYRAGSAASGMDPTDLDDVDWERLRLVHVSGITAALSPGCRDLLDVAFTLAGRHGVPVSFDVNHRPGLWSAETAAPVLAGFARRADLVFVGRDEAETLWGTGEPAALAELLGPAGRLIVKDGAVGATEVAPDTGTTFVPARQVDVVEVVGAGDAFAAGYLSGLLRGDDVERRLRAGHDLAARALSSTHDFLPV</sequence>
<evidence type="ECO:0000256" key="1">
    <source>
        <dbReference type="ARBA" id="ARBA00010688"/>
    </source>
</evidence>
<gene>
    <name evidence="5" type="ORF">WIS52_07880</name>
</gene>
<feature type="domain" description="Carbohydrate kinase PfkB" evidence="4">
    <location>
        <begin position="42"/>
        <end position="326"/>
    </location>
</feature>
<evidence type="ECO:0000259" key="4">
    <source>
        <dbReference type="Pfam" id="PF00294"/>
    </source>
</evidence>
<dbReference type="SUPFAM" id="SSF53613">
    <property type="entry name" value="Ribokinase-like"/>
    <property type="match status" value="1"/>
</dbReference>
<reference evidence="5 6" key="1">
    <citation type="submission" date="2024-03" db="EMBL/GenBank/DDBJ databases">
        <title>Draft genome sequence of Pseudonocardia nematodicida JCM 31783.</title>
        <authorList>
            <person name="Butdee W."/>
            <person name="Duangmal K."/>
        </authorList>
    </citation>
    <scope>NUCLEOTIDE SEQUENCE [LARGE SCALE GENOMIC DNA]</scope>
    <source>
        <strain evidence="5 6">JCM 31783</strain>
    </source>
</reference>
<evidence type="ECO:0000256" key="2">
    <source>
        <dbReference type="ARBA" id="ARBA00022679"/>
    </source>
</evidence>
<dbReference type="PANTHER" id="PTHR43320">
    <property type="entry name" value="SUGAR KINASE"/>
    <property type="match status" value="1"/>
</dbReference>
<dbReference type="InterPro" id="IPR029056">
    <property type="entry name" value="Ribokinase-like"/>
</dbReference>
<dbReference type="Gene3D" id="3.40.1190.20">
    <property type="match status" value="1"/>
</dbReference>
<dbReference type="PANTHER" id="PTHR43320:SF2">
    <property type="entry name" value="2-DEHYDRO-3-DEOXYGLUCONOKINASE_2-DEHYDRO-3-DEOXYGALACTONOKINASE"/>
    <property type="match status" value="1"/>
</dbReference>
<protein>
    <submittedName>
        <fullName evidence="5">Sugar kinase</fullName>
    </submittedName>
</protein>
<dbReference type="CDD" id="cd01166">
    <property type="entry name" value="KdgK"/>
    <property type="match status" value="1"/>
</dbReference>
<keyword evidence="6" id="KW-1185">Reference proteome</keyword>
<proteinExistence type="inferred from homology"/>
<organism evidence="5 6">
    <name type="scientific">Pseudonocardia nematodicida</name>
    <dbReference type="NCBI Taxonomy" id="1206997"/>
    <lineage>
        <taxon>Bacteria</taxon>
        <taxon>Bacillati</taxon>
        <taxon>Actinomycetota</taxon>
        <taxon>Actinomycetes</taxon>
        <taxon>Pseudonocardiales</taxon>
        <taxon>Pseudonocardiaceae</taxon>
        <taxon>Pseudonocardia</taxon>
    </lineage>
</organism>
<comment type="caution">
    <text evidence="5">The sequence shown here is derived from an EMBL/GenBank/DDBJ whole genome shotgun (WGS) entry which is preliminary data.</text>
</comment>
<dbReference type="GO" id="GO:0016301">
    <property type="term" value="F:kinase activity"/>
    <property type="evidence" value="ECO:0007669"/>
    <property type="project" value="UniProtKB-KW"/>
</dbReference>
<keyword evidence="2" id="KW-0808">Transferase</keyword>
<accession>A0ABV1K883</accession>